<comment type="caution">
    <text evidence="8">The sequence shown here is derived from an EMBL/GenBank/DDBJ whole genome shotgun (WGS) entry which is preliminary data.</text>
</comment>
<dbReference type="PANTHER" id="PTHR30385">
    <property type="entry name" value="SIGMA FACTOR F FLAGELLAR"/>
    <property type="match status" value="1"/>
</dbReference>
<proteinExistence type="predicted"/>
<sequence>MHGEDREITFSEVTDLDTEALAYAVAQAHGDTAQRHVLRDDFIRALIPFADRLASRYRTRIEYSDDIRQVARLGLVKTVDRYDPQRGSFTAFAVITITGEMKRHTRDNAWRARVHRGLQELSMEVDRATTELTQTLARTPTVREVACRLGVSEEDVRSARLCKTARHPVSLSMPVGQDGHTELGDLVGVPDETLEAVADRVAVVELMRHLPPDVRRMIIMRFYGNLTQTQIGTVLGISQMHVSRLIRRGLAWLRAAMLGDTLPLWNQVDQYTTASHRHRESQASAPAS</sequence>
<dbReference type="SUPFAM" id="SSF88659">
    <property type="entry name" value="Sigma3 and sigma4 domains of RNA polymerase sigma factors"/>
    <property type="match status" value="2"/>
</dbReference>
<feature type="domain" description="RNA polymerase sigma-70 region 4" evidence="7">
    <location>
        <begin position="207"/>
        <end position="254"/>
    </location>
</feature>
<evidence type="ECO:0000256" key="3">
    <source>
        <dbReference type="ARBA" id="ARBA00023125"/>
    </source>
</evidence>
<dbReference type="InterPro" id="IPR007624">
    <property type="entry name" value="RNA_pol_sigma70_r3"/>
</dbReference>
<dbReference type="Pfam" id="PF04539">
    <property type="entry name" value="Sigma70_r3"/>
    <property type="match status" value="1"/>
</dbReference>
<dbReference type="SUPFAM" id="SSF88946">
    <property type="entry name" value="Sigma2 domain of RNA polymerase sigma factors"/>
    <property type="match status" value="1"/>
</dbReference>
<dbReference type="NCBIfam" id="TIGR02937">
    <property type="entry name" value="sigma70-ECF"/>
    <property type="match status" value="1"/>
</dbReference>
<dbReference type="Pfam" id="PF04545">
    <property type="entry name" value="Sigma70_r4"/>
    <property type="match status" value="1"/>
</dbReference>
<dbReference type="EMBL" id="JAENHO010000013">
    <property type="protein sequence ID" value="MBL7260275.1"/>
    <property type="molecule type" value="Genomic_DNA"/>
</dbReference>
<dbReference type="InterPro" id="IPR007630">
    <property type="entry name" value="RNA_pol_sigma70_r4"/>
</dbReference>
<dbReference type="Proteomes" id="UP000598996">
    <property type="component" value="Unassembled WGS sequence"/>
</dbReference>
<protein>
    <submittedName>
        <fullName evidence="8">Sigma-70 family RNA polymerase sigma factor</fullName>
    </submittedName>
</protein>
<keyword evidence="4" id="KW-0804">Transcription</keyword>
<dbReference type="InterPro" id="IPR013325">
    <property type="entry name" value="RNA_pol_sigma_r2"/>
</dbReference>
<dbReference type="CDD" id="cd06171">
    <property type="entry name" value="Sigma70_r4"/>
    <property type="match status" value="1"/>
</dbReference>
<dbReference type="InterPro" id="IPR014284">
    <property type="entry name" value="RNA_pol_sigma-70_dom"/>
</dbReference>
<name>A0ABS1W0P1_9ACTN</name>
<dbReference type="InterPro" id="IPR013324">
    <property type="entry name" value="RNA_pol_sigma_r3/r4-like"/>
</dbReference>
<dbReference type="RefSeq" id="WP_202997002.1">
    <property type="nucleotide sequence ID" value="NZ_JAENHO010000013.1"/>
</dbReference>
<evidence type="ECO:0000256" key="1">
    <source>
        <dbReference type="ARBA" id="ARBA00023015"/>
    </source>
</evidence>
<feature type="domain" description="RNA polymerase sigma-70 region 3" evidence="5">
    <location>
        <begin position="122"/>
        <end position="187"/>
    </location>
</feature>
<organism evidence="8 9">
    <name type="scientific">Paractinoplanes lichenicola</name>
    <dbReference type="NCBI Taxonomy" id="2802976"/>
    <lineage>
        <taxon>Bacteria</taxon>
        <taxon>Bacillati</taxon>
        <taxon>Actinomycetota</taxon>
        <taxon>Actinomycetes</taxon>
        <taxon>Micromonosporales</taxon>
        <taxon>Micromonosporaceae</taxon>
        <taxon>Paractinoplanes</taxon>
    </lineage>
</organism>
<dbReference type="PANTHER" id="PTHR30385:SF4">
    <property type="entry name" value="RNA POLYMERASE SIGMA-E FACTOR"/>
    <property type="match status" value="1"/>
</dbReference>
<evidence type="ECO:0000259" key="6">
    <source>
        <dbReference type="Pfam" id="PF04542"/>
    </source>
</evidence>
<evidence type="ECO:0000313" key="9">
    <source>
        <dbReference type="Proteomes" id="UP000598996"/>
    </source>
</evidence>
<evidence type="ECO:0000259" key="7">
    <source>
        <dbReference type="Pfam" id="PF04545"/>
    </source>
</evidence>
<gene>
    <name evidence="8" type="ORF">JKJ07_38845</name>
</gene>
<accession>A0ABS1W0P1</accession>
<dbReference type="InterPro" id="IPR007627">
    <property type="entry name" value="RNA_pol_sigma70_r2"/>
</dbReference>
<reference evidence="8 9" key="1">
    <citation type="submission" date="2021-01" db="EMBL/GenBank/DDBJ databases">
        <title>Actinoplanes sp. nov. LDG1-01 isolated from lichen.</title>
        <authorList>
            <person name="Saeng-In P."/>
            <person name="Phongsopitanun W."/>
            <person name="Kanchanasin P."/>
            <person name="Yuki M."/>
            <person name="Kudo T."/>
            <person name="Ohkuma M."/>
            <person name="Tanasupawat S."/>
        </authorList>
    </citation>
    <scope>NUCLEOTIDE SEQUENCE [LARGE SCALE GENOMIC DNA]</scope>
    <source>
        <strain evidence="8 9">LDG1-01</strain>
    </source>
</reference>
<keyword evidence="9" id="KW-1185">Reference proteome</keyword>
<feature type="domain" description="RNA polymerase sigma-70 region 2" evidence="6">
    <location>
        <begin position="43"/>
        <end position="111"/>
    </location>
</feature>
<keyword evidence="1" id="KW-0805">Transcription regulation</keyword>
<keyword evidence="2" id="KW-0731">Sigma factor</keyword>
<evidence type="ECO:0000256" key="2">
    <source>
        <dbReference type="ARBA" id="ARBA00023082"/>
    </source>
</evidence>
<dbReference type="Gene3D" id="1.20.120.1810">
    <property type="match status" value="1"/>
</dbReference>
<dbReference type="Pfam" id="PF04542">
    <property type="entry name" value="Sigma70_r2"/>
    <property type="match status" value="1"/>
</dbReference>
<evidence type="ECO:0000256" key="4">
    <source>
        <dbReference type="ARBA" id="ARBA00023163"/>
    </source>
</evidence>
<dbReference type="Gene3D" id="1.10.10.10">
    <property type="entry name" value="Winged helix-like DNA-binding domain superfamily/Winged helix DNA-binding domain"/>
    <property type="match status" value="2"/>
</dbReference>
<keyword evidence="3" id="KW-0238">DNA-binding</keyword>
<dbReference type="InterPro" id="IPR036388">
    <property type="entry name" value="WH-like_DNA-bd_sf"/>
</dbReference>
<evidence type="ECO:0000259" key="5">
    <source>
        <dbReference type="Pfam" id="PF04539"/>
    </source>
</evidence>
<evidence type="ECO:0000313" key="8">
    <source>
        <dbReference type="EMBL" id="MBL7260275.1"/>
    </source>
</evidence>